<protein>
    <recommendedName>
        <fullName evidence="4">Amidohydrolase-related domain-containing protein</fullName>
    </recommendedName>
</protein>
<proteinExistence type="inferred from homology"/>
<dbReference type="InterPro" id="IPR032465">
    <property type="entry name" value="ACMSD"/>
</dbReference>
<dbReference type="InterPro" id="IPR032466">
    <property type="entry name" value="Metal_Hydrolase"/>
</dbReference>
<dbReference type="FunFam" id="3.20.20.140:FF:000043">
    <property type="entry name" value="Amidohydrolase family protein"/>
    <property type="match status" value="1"/>
</dbReference>
<evidence type="ECO:0000256" key="1">
    <source>
        <dbReference type="ARBA" id="ARBA00022793"/>
    </source>
</evidence>
<comment type="similarity">
    <text evidence="3">Belongs to the metallo-dependent hydrolases superfamily.</text>
</comment>
<dbReference type="GO" id="GO:0019748">
    <property type="term" value="P:secondary metabolic process"/>
    <property type="evidence" value="ECO:0007669"/>
    <property type="project" value="TreeGrafter"/>
</dbReference>
<dbReference type="Proteomes" id="UP000799537">
    <property type="component" value="Unassembled WGS sequence"/>
</dbReference>
<evidence type="ECO:0000259" key="4">
    <source>
        <dbReference type="Pfam" id="PF04909"/>
    </source>
</evidence>
<dbReference type="OrthoDB" id="432010at2759"/>
<sequence length="356" mass="40929">MRGKIALEEAFSLSRFREFEEWWASMFAADAKKHCDEMIDLFEKRLAYMDKYGVGYQIFSYTAPGVQDLWKPDEAAAMAKEVNDFIGKQIQGKEDRFGSFAALSMHDPAEAAAELERCVKEYGFLGALVNDTQRSSEDGNQRIFYDQPEWDVFWSKCEELNVPFYLHPRHPTGAQYDQMYKDRKYIIGPPVSFANDVSVHILGMVTNGVFDRHPKLQVIIGHLGEHLVADLWRINHWLEDVKKPLGLSSQEGKTVRQYFRDNIWITTSGNFSGPLLDLCMREVGADRILFSVDYPFESFEDACNWFDQTELNLIDRAKIGRDNAKRLFGLEKFKDSDVEVEDAAPSWSKMPQSVAP</sequence>
<dbReference type="GO" id="GO:0016787">
    <property type="term" value="F:hydrolase activity"/>
    <property type="evidence" value="ECO:0007669"/>
    <property type="project" value="InterPro"/>
</dbReference>
<reference evidence="5" key="1">
    <citation type="journal article" date="2020" name="Stud. Mycol.">
        <title>101 Dothideomycetes genomes: a test case for predicting lifestyles and emergence of pathogens.</title>
        <authorList>
            <person name="Haridas S."/>
            <person name="Albert R."/>
            <person name="Binder M."/>
            <person name="Bloem J."/>
            <person name="Labutti K."/>
            <person name="Salamov A."/>
            <person name="Andreopoulos B."/>
            <person name="Baker S."/>
            <person name="Barry K."/>
            <person name="Bills G."/>
            <person name="Bluhm B."/>
            <person name="Cannon C."/>
            <person name="Castanera R."/>
            <person name="Culley D."/>
            <person name="Daum C."/>
            <person name="Ezra D."/>
            <person name="Gonzalez J."/>
            <person name="Henrissat B."/>
            <person name="Kuo A."/>
            <person name="Liang C."/>
            <person name="Lipzen A."/>
            <person name="Lutzoni F."/>
            <person name="Magnuson J."/>
            <person name="Mondo S."/>
            <person name="Nolan M."/>
            <person name="Ohm R."/>
            <person name="Pangilinan J."/>
            <person name="Park H.-J."/>
            <person name="Ramirez L."/>
            <person name="Alfaro M."/>
            <person name="Sun H."/>
            <person name="Tritt A."/>
            <person name="Yoshinaga Y."/>
            <person name="Zwiers L.-H."/>
            <person name="Turgeon B."/>
            <person name="Goodwin S."/>
            <person name="Spatafora J."/>
            <person name="Crous P."/>
            <person name="Grigoriev I."/>
        </authorList>
    </citation>
    <scope>NUCLEOTIDE SEQUENCE</scope>
    <source>
        <strain evidence="5">ATCC 36951</strain>
    </source>
</reference>
<dbReference type="PANTHER" id="PTHR21240">
    <property type="entry name" value="2-AMINO-3-CARBOXYLMUCONATE-6-SEMIALDEHYDE DECARBOXYLASE"/>
    <property type="match status" value="1"/>
</dbReference>
<keyword evidence="2 3" id="KW-0456">Lyase</keyword>
<keyword evidence="6" id="KW-1185">Reference proteome</keyword>
<accession>A0A6A6CJF6</accession>
<dbReference type="EMBL" id="ML993598">
    <property type="protein sequence ID" value="KAF2166092.1"/>
    <property type="molecule type" value="Genomic_DNA"/>
</dbReference>
<name>A0A6A6CJF6_ZASCE</name>
<keyword evidence="1 3" id="KW-0210">Decarboxylase</keyword>
<feature type="domain" description="Amidohydrolase-related" evidence="4">
    <location>
        <begin position="43"/>
        <end position="330"/>
    </location>
</feature>
<dbReference type="InterPro" id="IPR006680">
    <property type="entry name" value="Amidohydro-rel"/>
</dbReference>
<evidence type="ECO:0000256" key="2">
    <source>
        <dbReference type="ARBA" id="ARBA00023239"/>
    </source>
</evidence>
<dbReference type="SUPFAM" id="SSF51556">
    <property type="entry name" value="Metallo-dependent hydrolases"/>
    <property type="match status" value="1"/>
</dbReference>
<dbReference type="PANTHER" id="PTHR21240:SF31">
    <property type="entry name" value="AMIDOHYDROLASE FAMILY PROTEIN (AFU_ORTHOLOGUE AFUA_7G05840)"/>
    <property type="match status" value="1"/>
</dbReference>
<dbReference type="Gene3D" id="3.20.20.140">
    <property type="entry name" value="Metal-dependent hydrolases"/>
    <property type="match status" value="1"/>
</dbReference>
<evidence type="ECO:0000256" key="3">
    <source>
        <dbReference type="RuleBase" id="RU366045"/>
    </source>
</evidence>
<dbReference type="GO" id="GO:0016831">
    <property type="term" value="F:carboxy-lyase activity"/>
    <property type="evidence" value="ECO:0007669"/>
    <property type="project" value="UniProtKB-KW"/>
</dbReference>
<dbReference type="GO" id="GO:0005829">
    <property type="term" value="C:cytosol"/>
    <property type="evidence" value="ECO:0007669"/>
    <property type="project" value="TreeGrafter"/>
</dbReference>
<dbReference type="AlphaFoldDB" id="A0A6A6CJF6"/>
<evidence type="ECO:0000313" key="6">
    <source>
        <dbReference type="Proteomes" id="UP000799537"/>
    </source>
</evidence>
<dbReference type="Pfam" id="PF04909">
    <property type="entry name" value="Amidohydro_2"/>
    <property type="match status" value="1"/>
</dbReference>
<dbReference type="RefSeq" id="XP_033666981.1">
    <property type="nucleotide sequence ID" value="XM_033813002.1"/>
</dbReference>
<organism evidence="5 6">
    <name type="scientific">Zasmidium cellare ATCC 36951</name>
    <dbReference type="NCBI Taxonomy" id="1080233"/>
    <lineage>
        <taxon>Eukaryota</taxon>
        <taxon>Fungi</taxon>
        <taxon>Dikarya</taxon>
        <taxon>Ascomycota</taxon>
        <taxon>Pezizomycotina</taxon>
        <taxon>Dothideomycetes</taxon>
        <taxon>Dothideomycetidae</taxon>
        <taxon>Mycosphaerellales</taxon>
        <taxon>Mycosphaerellaceae</taxon>
        <taxon>Zasmidium</taxon>
    </lineage>
</organism>
<gene>
    <name evidence="5" type="ORF">M409DRAFT_55434</name>
</gene>
<dbReference type="GeneID" id="54566274"/>
<evidence type="ECO:0000313" key="5">
    <source>
        <dbReference type="EMBL" id="KAF2166092.1"/>
    </source>
</evidence>